<comment type="caution">
    <text evidence="5">The sequence shown here is derived from an EMBL/GenBank/DDBJ whole genome shotgun (WGS) entry which is preliminary data.</text>
</comment>
<dbReference type="SUPFAM" id="SSF54523">
    <property type="entry name" value="Pili subunits"/>
    <property type="match status" value="1"/>
</dbReference>
<reference evidence="6" key="1">
    <citation type="journal article" date="2019" name="Int. J. Syst. Evol. Microbiol.">
        <title>The Global Catalogue of Microorganisms (GCM) 10K type strain sequencing project: providing services to taxonomists for standard genome sequencing and annotation.</title>
        <authorList>
            <consortium name="The Broad Institute Genomics Platform"/>
            <consortium name="The Broad Institute Genome Sequencing Center for Infectious Disease"/>
            <person name="Wu L."/>
            <person name="Ma J."/>
        </authorList>
    </citation>
    <scope>NUCLEOTIDE SEQUENCE [LARGE SCALE GENOMIC DNA]</scope>
    <source>
        <strain evidence="6">CGMCC 4.7177</strain>
    </source>
</reference>
<accession>A0ABW4SAS2</accession>
<dbReference type="InterPro" id="IPR045584">
    <property type="entry name" value="Pilin-like"/>
</dbReference>
<dbReference type="Gene3D" id="3.30.700.10">
    <property type="entry name" value="Glycoprotein, Type 4 Pilin"/>
    <property type="match status" value="1"/>
</dbReference>
<keyword evidence="4" id="KW-1133">Transmembrane helix</keyword>
<dbReference type="InterPro" id="IPR016785">
    <property type="entry name" value="ComGD"/>
</dbReference>
<dbReference type="PIRSF" id="PIRSF021292">
    <property type="entry name" value="Competence_ComGD"/>
    <property type="match status" value="1"/>
</dbReference>
<keyword evidence="4" id="KW-0472">Membrane</keyword>
<keyword evidence="6" id="KW-1185">Reference proteome</keyword>
<dbReference type="PRINTS" id="PR00813">
    <property type="entry name" value="BCTERIALGSPG"/>
</dbReference>
<dbReference type="RefSeq" id="WP_381535226.1">
    <property type="nucleotide sequence ID" value="NZ_JBHUGI010000002.1"/>
</dbReference>
<dbReference type="InterPro" id="IPR012902">
    <property type="entry name" value="N_methyl_site"/>
</dbReference>
<keyword evidence="4" id="KW-0812">Transmembrane</keyword>
<dbReference type="Proteomes" id="UP001597218">
    <property type="component" value="Unassembled WGS sequence"/>
</dbReference>
<feature type="transmembrane region" description="Helical" evidence="4">
    <location>
        <begin position="6"/>
        <end position="28"/>
    </location>
</feature>
<proteinExistence type="predicted"/>
<sequence>MANKESGFTFVEIVLVLAIVSILTAIIIPLGDHWIQKKTEADAIQSLILEIQSVQSYALANNAYAWIYFDNNGKEYISSATAGKRLSKKVFPEGISLSSDSPLKSVGFTGNGNISSPGTLTLKMPSGLVQLRFQFQRGRVIVGE</sequence>
<evidence type="ECO:0000256" key="4">
    <source>
        <dbReference type="SAM" id="Phobius"/>
    </source>
</evidence>
<evidence type="ECO:0000256" key="3">
    <source>
        <dbReference type="ARBA" id="ARBA00023287"/>
    </source>
</evidence>
<keyword evidence="2" id="KW-0488">Methylation</keyword>
<name>A0ABW4SAS2_9BACL</name>
<evidence type="ECO:0000256" key="2">
    <source>
        <dbReference type="ARBA" id="ARBA00022481"/>
    </source>
</evidence>
<comment type="subcellular location">
    <subcellularLocation>
        <location evidence="1">Cell surface</location>
    </subcellularLocation>
</comment>
<dbReference type="EMBL" id="JBHUGI010000002">
    <property type="protein sequence ID" value="MFD1926573.1"/>
    <property type="molecule type" value="Genomic_DNA"/>
</dbReference>
<keyword evidence="3" id="KW-0178">Competence</keyword>
<organism evidence="5 6">
    <name type="scientific">Sporosarcina siberiensis</name>
    <dbReference type="NCBI Taxonomy" id="1365606"/>
    <lineage>
        <taxon>Bacteria</taxon>
        <taxon>Bacillati</taxon>
        <taxon>Bacillota</taxon>
        <taxon>Bacilli</taxon>
        <taxon>Bacillales</taxon>
        <taxon>Caryophanaceae</taxon>
        <taxon>Sporosarcina</taxon>
    </lineage>
</organism>
<evidence type="ECO:0000313" key="6">
    <source>
        <dbReference type="Proteomes" id="UP001597218"/>
    </source>
</evidence>
<evidence type="ECO:0000256" key="1">
    <source>
        <dbReference type="ARBA" id="ARBA00004241"/>
    </source>
</evidence>
<evidence type="ECO:0000313" key="5">
    <source>
        <dbReference type="EMBL" id="MFD1926573.1"/>
    </source>
</evidence>
<dbReference type="InterPro" id="IPR000983">
    <property type="entry name" value="Bac_GSPG_pilin"/>
</dbReference>
<gene>
    <name evidence="5" type="ORF">ACFSFY_00600</name>
</gene>
<dbReference type="Pfam" id="PF07963">
    <property type="entry name" value="N_methyl"/>
    <property type="match status" value="1"/>
</dbReference>
<dbReference type="NCBIfam" id="TIGR02532">
    <property type="entry name" value="IV_pilin_GFxxxE"/>
    <property type="match status" value="1"/>
</dbReference>
<protein>
    <submittedName>
        <fullName evidence="5">Prepilin-type N-terminal cleavage/methylation domain-containing protein</fullName>
    </submittedName>
</protein>